<dbReference type="Proteomes" id="UP000729402">
    <property type="component" value="Unassembled WGS sequence"/>
</dbReference>
<evidence type="ECO:0000313" key="1">
    <source>
        <dbReference type="EMBL" id="KAG8051710.1"/>
    </source>
</evidence>
<evidence type="ECO:0000313" key="2">
    <source>
        <dbReference type="Proteomes" id="UP000729402"/>
    </source>
</evidence>
<comment type="caution">
    <text evidence="1">The sequence shown here is derived from an EMBL/GenBank/DDBJ whole genome shotgun (WGS) entry which is preliminary data.</text>
</comment>
<sequence>MRRAAAGKAPGAQAVGRWPAGRDRVGAVRWALEAGVVPLLWRTGQGRRVRPRGACTATGLTGRGREAANRRWVWPRGRVAACTAAEAWKRTAKQGTFASRGF</sequence>
<reference evidence="1" key="2">
    <citation type="submission" date="2021-02" db="EMBL/GenBank/DDBJ databases">
        <authorList>
            <person name="Kimball J.A."/>
            <person name="Haas M.W."/>
            <person name="Macchietto M."/>
            <person name="Kono T."/>
            <person name="Duquette J."/>
            <person name="Shao M."/>
        </authorList>
    </citation>
    <scope>NUCLEOTIDE SEQUENCE</scope>
    <source>
        <tissue evidence="1">Fresh leaf tissue</tissue>
    </source>
</reference>
<dbReference type="EMBL" id="JAAALK010000288">
    <property type="protein sequence ID" value="KAG8051710.1"/>
    <property type="molecule type" value="Genomic_DNA"/>
</dbReference>
<protein>
    <submittedName>
        <fullName evidence="1">Uncharacterized protein</fullName>
    </submittedName>
</protein>
<reference evidence="1" key="1">
    <citation type="journal article" date="2021" name="bioRxiv">
        <title>Whole Genome Assembly and Annotation of Northern Wild Rice, Zizania palustris L., Supports a Whole Genome Duplication in the Zizania Genus.</title>
        <authorList>
            <person name="Haas M."/>
            <person name="Kono T."/>
            <person name="Macchietto M."/>
            <person name="Millas R."/>
            <person name="McGilp L."/>
            <person name="Shao M."/>
            <person name="Duquette J."/>
            <person name="Hirsch C.N."/>
            <person name="Kimball J."/>
        </authorList>
    </citation>
    <scope>NUCLEOTIDE SEQUENCE</scope>
    <source>
        <tissue evidence="1">Fresh leaf tissue</tissue>
    </source>
</reference>
<dbReference type="AlphaFoldDB" id="A0A8J5R5C1"/>
<accession>A0A8J5R5C1</accession>
<gene>
    <name evidence="1" type="ORF">GUJ93_ZPchr0001g31331</name>
</gene>
<keyword evidence="2" id="KW-1185">Reference proteome</keyword>
<organism evidence="1 2">
    <name type="scientific">Zizania palustris</name>
    <name type="common">Northern wild rice</name>
    <dbReference type="NCBI Taxonomy" id="103762"/>
    <lineage>
        <taxon>Eukaryota</taxon>
        <taxon>Viridiplantae</taxon>
        <taxon>Streptophyta</taxon>
        <taxon>Embryophyta</taxon>
        <taxon>Tracheophyta</taxon>
        <taxon>Spermatophyta</taxon>
        <taxon>Magnoliopsida</taxon>
        <taxon>Liliopsida</taxon>
        <taxon>Poales</taxon>
        <taxon>Poaceae</taxon>
        <taxon>BOP clade</taxon>
        <taxon>Oryzoideae</taxon>
        <taxon>Oryzeae</taxon>
        <taxon>Zizaniinae</taxon>
        <taxon>Zizania</taxon>
    </lineage>
</organism>
<proteinExistence type="predicted"/>
<name>A0A8J5R5C1_ZIZPA</name>